<accession>A0A0U3LGT4</accession>
<proteinExistence type="predicted"/>
<dbReference type="InterPro" id="IPR009387">
    <property type="entry name" value="HigB-2"/>
</dbReference>
<dbReference type="Proteomes" id="UP000060699">
    <property type="component" value="Chromosome"/>
</dbReference>
<dbReference type="AlphaFoldDB" id="A0A0U3LGT4"/>
<protein>
    <submittedName>
        <fullName evidence="1">Uncharacterized protein</fullName>
    </submittedName>
</protein>
<name>A0A0U3LGT4_9BURK</name>
<organism evidence="1 2">
    <name type="scientific">Roseateles depolymerans</name>
    <dbReference type="NCBI Taxonomy" id="76731"/>
    <lineage>
        <taxon>Bacteria</taxon>
        <taxon>Pseudomonadati</taxon>
        <taxon>Pseudomonadota</taxon>
        <taxon>Betaproteobacteria</taxon>
        <taxon>Burkholderiales</taxon>
        <taxon>Sphaerotilaceae</taxon>
        <taxon>Roseateles</taxon>
    </lineage>
</organism>
<dbReference type="Pfam" id="PF06296">
    <property type="entry name" value="RelE"/>
    <property type="match status" value="1"/>
</dbReference>
<dbReference type="KEGG" id="rdp:RD2015_2830"/>
<gene>
    <name evidence="1" type="ORF">RD2015_2830</name>
</gene>
<evidence type="ECO:0000313" key="1">
    <source>
        <dbReference type="EMBL" id="ALV07295.1"/>
    </source>
</evidence>
<keyword evidence="2" id="KW-1185">Reference proteome</keyword>
<evidence type="ECO:0000313" key="2">
    <source>
        <dbReference type="Proteomes" id="UP000060699"/>
    </source>
</evidence>
<reference evidence="1 2" key="1">
    <citation type="submission" date="2015-12" db="EMBL/GenBank/DDBJ databases">
        <title>Complete genome of Roseateles depolymerans KCTC 42856.</title>
        <authorList>
            <person name="Kim K.M."/>
        </authorList>
    </citation>
    <scope>NUCLEOTIDE SEQUENCE [LARGE SCALE GENOMIC DNA]</scope>
    <source>
        <strain evidence="1 2">KCTC 42856</strain>
    </source>
</reference>
<dbReference type="EMBL" id="CP013729">
    <property type="protein sequence ID" value="ALV07295.1"/>
    <property type="molecule type" value="Genomic_DNA"/>
</dbReference>
<sequence length="150" mass="16606">MGFGHKQMGLEIYARIGYVSGYRMPEVLKRKEFARWQEREGLPDAALCAAVQEMRSGLVDADLGCMLFKKRVARLGRGKSGGYRTVLSAMVGLRYVFLHGFAKSDKDNITAAEKKGLQFVGKVFLKLSGEALTEALRSGVLMEVGCEQDH</sequence>
<dbReference type="STRING" id="76731.RD2015_2830"/>